<reference evidence="1 2" key="1">
    <citation type="submission" date="2014-07" db="EMBL/GenBank/DDBJ databases">
        <authorList>
            <person name="Urmite Genomes Urmite Genomes"/>
        </authorList>
    </citation>
    <scope>NUCLEOTIDE SEQUENCE [LARGE SCALE GENOMIC DNA]</scope>
    <source>
        <strain evidence="1 2">20_BN</strain>
    </source>
</reference>
<organism evidence="1 2">
    <name type="scientific">Pseudomonas saudiphocaensis</name>
    <dbReference type="NCBI Taxonomy" id="1499686"/>
    <lineage>
        <taxon>Bacteria</taxon>
        <taxon>Pseudomonadati</taxon>
        <taxon>Pseudomonadota</taxon>
        <taxon>Gammaproteobacteria</taxon>
        <taxon>Pseudomonadales</taxon>
        <taxon>Pseudomonadaceae</taxon>
        <taxon>Pseudomonas</taxon>
    </lineage>
</organism>
<dbReference type="EMBL" id="CCSF01000001">
    <property type="protein sequence ID" value="CDZ93589.1"/>
    <property type="molecule type" value="Genomic_DNA"/>
</dbReference>
<evidence type="ECO:0000313" key="1">
    <source>
        <dbReference type="EMBL" id="CDZ93589.1"/>
    </source>
</evidence>
<dbReference type="STRING" id="1499686.BN1079_00881"/>
<keyword evidence="2" id="KW-1185">Reference proteome</keyword>
<protein>
    <submittedName>
        <fullName evidence="1">Phage P2 tail gpX-like protein</fullName>
    </submittedName>
</protein>
<accession>A0A078LR70</accession>
<dbReference type="eggNOG" id="COG5004">
    <property type="taxonomic scope" value="Bacteria"/>
</dbReference>
<dbReference type="Proteomes" id="UP000053902">
    <property type="component" value="Unassembled WGS sequence"/>
</dbReference>
<sequence>MAAVRAQQGDTLDALCWRHYGRTAGVVEQVLDANPGLADLGPIIPHGTLVQLPEQPVRAEQRQTVNLWD</sequence>
<dbReference type="Pfam" id="PF05489">
    <property type="entry name" value="Phage_tail_X"/>
    <property type="match status" value="1"/>
</dbReference>
<dbReference type="RefSeq" id="WP_037022575.1">
    <property type="nucleotide sequence ID" value="NZ_CCSF01000001.1"/>
</dbReference>
<evidence type="ECO:0000313" key="2">
    <source>
        <dbReference type="Proteomes" id="UP000053902"/>
    </source>
</evidence>
<gene>
    <name evidence="1" type="ORF">BN1079_00881</name>
</gene>
<dbReference type="AlphaFoldDB" id="A0A078LR70"/>
<dbReference type="OrthoDB" id="8759063at2"/>
<proteinExistence type="predicted"/>
<name>A0A078LR70_9PSED</name>
<dbReference type="InterPro" id="IPR008861">
    <property type="entry name" value="GpX-like"/>
</dbReference>
<dbReference type="HOGENOM" id="CLU_175462_2_2_6"/>